<dbReference type="InterPro" id="IPR032466">
    <property type="entry name" value="Metal_Hydrolase"/>
</dbReference>
<dbReference type="Gene3D" id="1.10.287.650">
    <property type="entry name" value="L27 domain"/>
    <property type="match status" value="1"/>
</dbReference>
<name>A0ABT0HI97_9BACT</name>
<reference evidence="1 2" key="1">
    <citation type="submission" date="2022-04" db="EMBL/GenBank/DDBJ databases">
        <title>Spirosoma sp. strain RP8 genome sequencing and assembly.</title>
        <authorList>
            <person name="Jung Y."/>
        </authorList>
    </citation>
    <scope>NUCLEOTIDE SEQUENCE [LARGE SCALE GENOMIC DNA]</scope>
    <source>
        <strain evidence="1 2">RP8</strain>
    </source>
</reference>
<dbReference type="Pfam" id="PF01244">
    <property type="entry name" value="Peptidase_M19"/>
    <property type="match status" value="1"/>
</dbReference>
<dbReference type="PANTHER" id="PTHR10443:SF12">
    <property type="entry name" value="DIPEPTIDASE"/>
    <property type="match status" value="1"/>
</dbReference>
<gene>
    <name evidence="1" type="ORF">M0L20_05510</name>
</gene>
<proteinExistence type="predicted"/>
<dbReference type="RefSeq" id="WP_232562887.1">
    <property type="nucleotide sequence ID" value="NZ_JALPRF010000001.1"/>
</dbReference>
<dbReference type="PROSITE" id="PS51365">
    <property type="entry name" value="RENAL_DIPEPTIDASE_2"/>
    <property type="match status" value="1"/>
</dbReference>
<evidence type="ECO:0000313" key="1">
    <source>
        <dbReference type="EMBL" id="MCK8491300.1"/>
    </source>
</evidence>
<dbReference type="CDD" id="cd01301">
    <property type="entry name" value="rDP_like"/>
    <property type="match status" value="1"/>
</dbReference>
<keyword evidence="2" id="KW-1185">Reference proteome</keyword>
<dbReference type="EMBL" id="JALPRF010000001">
    <property type="protein sequence ID" value="MCK8491300.1"/>
    <property type="molecule type" value="Genomic_DNA"/>
</dbReference>
<dbReference type="InterPro" id="IPR008257">
    <property type="entry name" value="Pept_M19"/>
</dbReference>
<dbReference type="SUPFAM" id="SSF51556">
    <property type="entry name" value="Metallo-dependent hydrolases"/>
    <property type="match status" value="1"/>
</dbReference>
<dbReference type="Gene3D" id="3.20.20.140">
    <property type="entry name" value="Metal-dependent hydrolases"/>
    <property type="match status" value="1"/>
</dbReference>
<sequence>MLPLVLSTLLIANSFATHPPIDDDKLAKKARKIHQRILTLDTHADAPINMQRPGFDVGVTHDTKKDQSQIDFPRMKAGGMDAMFFAVYTSQGPRTDAGHAEAKRNALNQFDLIHQALKKYPNLAELASTPADAYRIQKAGKRAVFIGMENGYPVGNDLSMLKTYYDLGARYITLTHFANNLIGDSSTDPDGPMYGGLSDFGKKVVVEMNRLGILIDVSHVADSTFYDALALSKAPVIASHSNCRALCDFPRNMTDDMIRAIAAKGGVVQVNFVSDYLKKPSDAHRAAKTKIRMARVGKVATPELEARIAAQSDSVSKAYASERASLSDIADHIDHIVKLVGIDHVGIGSDFDGGGGVNGLEDVSQIENLTAELLRRQYSEADIAKIWGGNLLRVLGQAKVDLN</sequence>
<dbReference type="PANTHER" id="PTHR10443">
    <property type="entry name" value="MICROSOMAL DIPEPTIDASE"/>
    <property type="match status" value="1"/>
</dbReference>
<organism evidence="1 2">
    <name type="scientific">Spirosoma liriopis</name>
    <dbReference type="NCBI Taxonomy" id="2937440"/>
    <lineage>
        <taxon>Bacteria</taxon>
        <taxon>Pseudomonadati</taxon>
        <taxon>Bacteroidota</taxon>
        <taxon>Cytophagia</taxon>
        <taxon>Cytophagales</taxon>
        <taxon>Cytophagaceae</taxon>
        <taxon>Spirosoma</taxon>
    </lineage>
</organism>
<comment type="caution">
    <text evidence="1">The sequence shown here is derived from an EMBL/GenBank/DDBJ whole genome shotgun (WGS) entry which is preliminary data.</text>
</comment>
<evidence type="ECO:0000313" key="2">
    <source>
        <dbReference type="Proteomes" id="UP001202180"/>
    </source>
</evidence>
<accession>A0ABT0HI97</accession>
<protein>
    <submittedName>
        <fullName evidence="1">Dipeptidase</fullName>
    </submittedName>
</protein>
<dbReference type="Proteomes" id="UP001202180">
    <property type="component" value="Unassembled WGS sequence"/>
</dbReference>